<evidence type="ECO:0000256" key="7">
    <source>
        <dbReference type="SAM" id="MobiDB-lite"/>
    </source>
</evidence>
<name>A0A498M066_LABRO</name>
<dbReference type="GO" id="GO:0003677">
    <property type="term" value="F:DNA binding"/>
    <property type="evidence" value="ECO:0007669"/>
    <property type="project" value="UniProtKB-UniRule"/>
</dbReference>
<dbReference type="PANTHER" id="PTHR47577:SF2">
    <property type="entry name" value="THAP DOMAIN CONTAINING 9"/>
    <property type="match status" value="1"/>
</dbReference>
<dbReference type="Pfam" id="PF05485">
    <property type="entry name" value="THAP"/>
    <property type="match status" value="1"/>
</dbReference>
<dbReference type="SUPFAM" id="SSF57716">
    <property type="entry name" value="Glucocorticoid receptor-like (DNA-binding domain)"/>
    <property type="match status" value="1"/>
</dbReference>
<dbReference type="EMBL" id="QBIY01012996">
    <property type="protein sequence ID" value="RXN13213.1"/>
    <property type="molecule type" value="Genomic_DNA"/>
</dbReference>
<feature type="region of interest" description="Disordered" evidence="7">
    <location>
        <begin position="1"/>
        <end position="32"/>
    </location>
</feature>
<dbReference type="Gene3D" id="6.20.210.20">
    <property type="entry name" value="THAP domain"/>
    <property type="match status" value="1"/>
</dbReference>
<proteinExistence type="predicted"/>
<feature type="coiled-coil region" evidence="6">
    <location>
        <begin position="109"/>
        <end position="136"/>
    </location>
</feature>
<evidence type="ECO:0000256" key="5">
    <source>
        <dbReference type="PROSITE-ProRule" id="PRU00309"/>
    </source>
</evidence>
<evidence type="ECO:0000313" key="10">
    <source>
        <dbReference type="Proteomes" id="UP000290572"/>
    </source>
</evidence>
<dbReference type="SMART" id="SM00692">
    <property type="entry name" value="DM3"/>
    <property type="match status" value="1"/>
</dbReference>
<gene>
    <name evidence="9" type="ORF">ROHU_009836</name>
</gene>
<dbReference type="AlphaFoldDB" id="A0A498M066"/>
<dbReference type="PANTHER" id="PTHR47577">
    <property type="entry name" value="THAP DOMAIN-CONTAINING PROTEIN 6"/>
    <property type="match status" value="1"/>
</dbReference>
<keyword evidence="3" id="KW-0862">Zinc</keyword>
<reference evidence="9 10" key="1">
    <citation type="submission" date="2018-03" db="EMBL/GenBank/DDBJ databases">
        <title>Draft genome sequence of Rohu Carp (Labeo rohita).</title>
        <authorList>
            <person name="Das P."/>
            <person name="Kushwaha B."/>
            <person name="Joshi C.G."/>
            <person name="Kumar D."/>
            <person name="Nagpure N.S."/>
            <person name="Sahoo L."/>
            <person name="Das S.P."/>
            <person name="Bit A."/>
            <person name="Patnaik S."/>
            <person name="Meher P.K."/>
            <person name="Jayasankar P."/>
            <person name="Koringa P.G."/>
            <person name="Patel N.V."/>
            <person name="Hinsu A.T."/>
            <person name="Kumar R."/>
            <person name="Pandey M."/>
            <person name="Agarwal S."/>
            <person name="Srivastava S."/>
            <person name="Singh M."/>
            <person name="Iquebal M.A."/>
            <person name="Jaiswal S."/>
            <person name="Angadi U.B."/>
            <person name="Kumar N."/>
            <person name="Raza M."/>
            <person name="Shah T.M."/>
            <person name="Rai A."/>
            <person name="Jena J.K."/>
        </authorList>
    </citation>
    <scope>NUCLEOTIDE SEQUENCE [LARGE SCALE GENOMIC DNA]</scope>
    <source>
        <strain evidence="9">DASCIFA01</strain>
        <tissue evidence="9">Testis</tissue>
    </source>
</reference>
<evidence type="ECO:0000256" key="6">
    <source>
        <dbReference type="SAM" id="Coils"/>
    </source>
</evidence>
<dbReference type="Pfam" id="PF21788">
    <property type="entry name" value="TNP-like_GBD"/>
    <property type="match status" value="1"/>
</dbReference>
<organism evidence="9 10">
    <name type="scientific">Labeo rohita</name>
    <name type="common">Indian major carp</name>
    <name type="synonym">Cyprinus rohita</name>
    <dbReference type="NCBI Taxonomy" id="84645"/>
    <lineage>
        <taxon>Eukaryota</taxon>
        <taxon>Metazoa</taxon>
        <taxon>Chordata</taxon>
        <taxon>Craniata</taxon>
        <taxon>Vertebrata</taxon>
        <taxon>Euteleostomi</taxon>
        <taxon>Actinopterygii</taxon>
        <taxon>Neopterygii</taxon>
        <taxon>Teleostei</taxon>
        <taxon>Ostariophysi</taxon>
        <taxon>Cypriniformes</taxon>
        <taxon>Cyprinidae</taxon>
        <taxon>Labeoninae</taxon>
        <taxon>Labeonini</taxon>
        <taxon>Labeo</taxon>
    </lineage>
</organism>
<protein>
    <submittedName>
        <fullName evidence="9">THAP domain-containing 6-like protein</fullName>
    </submittedName>
</protein>
<dbReference type="InterPro" id="IPR038441">
    <property type="entry name" value="THAP_Znf_sf"/>
</dbReference>
<dbReference type="InterPro" id="IPR006612">
    <property type="entry name" value="THAP_Znf"/>
</dbReference>
<keyword evidence="10" id="KW-1185">Reference proteome</keyword>
<feature type="domain" description="THAP-type" evidence="8">
    <location>
        <begin position="3"/>
        <end position="84"/>
    </location>
</feature>
<dbReference type="SMART" id="SM00980">
    <property type="entry name" value="THAP"/>
    <property type="match status" value="1"/>
</dbReference>
<sequence>MGLKAFKSHMKGGKHQRDIAAASHSGSRFPKDNDVRKKWEVALRREGFTASASSVHCSQHFKQDDFDRTGQIVRLKDGVIPSVFSFPVHLQRDHGYALPASPTALKTRLNEALARVESLEREKKNAMAREKRAKITVNNLLGDLKKNNLINEELKEKLEFYSGLQSNCNGHRTDQLENHKMRVSLAAQTLSRSVSVGLRTMRDLGYSQFKDCEATAEFTEVLDVSTWYLSVLGFVINIDTFMRMIPELLQVQRYVLTYRFSQDHLELLFNSIRASGGWNNNPSARQFQAIFRRLMVRCGVSPGETGNVAAQDSTV</sequence>
<dbReference type="InterPro" id="IPR048367">
    <property type="entry name" value="TNP-like_RNaseH_C"/>
</dbReference>
<dbReference type="GO" id="GO:0008270">
    <property type="term" value="F:zinc ion binding"/>
    <property type="evidence" value="ECO:0007669"/>
    <property type="project" value="UniProtKB-KW"/>
</dbReference>
<feature type="compositionally biased region" description="Basic residues" evidence="7">
    <location>
        <begin position="1"/>
        <end position="14"/>
    </location>
</feature>
<keyword evidence="2 5" id="KW-0863">Zinc-finger</keyword>
<comment type="caution">
    <text evidence="9">The sequence shown here is derived from an EMBL/GenBank/DDBJ whole genome shotgun (WGS) entry which is preliminary data.</text>
</comment>
<evidence type="ECO:0000256" key="4">
    <source>
        <dbReference type="ARBA" id="ARBA00023125"/>
    </source>
</evidence>
<evidence type="ECO:0000313" key="9">
    <source>
        <dbReference type="EMBL" id="RXN13213.1"/>
    </source>
</evidence>
<evidence type="ECO:0000256" key="1">
    <source>
        <dbReference type="ARBA" id="ARBA00022723"/>
    </source>
</evidence>
<keyword evidence="4 5" id="KW-0238">DNA-binding</keyword>
<evidence type="ECO:0000256" key="2">
    <source>
        <dbReference type="ARBA" id="ARBA00022771"/>
    </source>
</evidence>
<keyword evidence="6" id="KW-0175">Coiled coil</keyword>
<accession>A0A498M066</accession>
<evidence type="ECO:0000259" key="8">
    <source>
        <dbReference type="PROSITE" id="PS50950"/>
    </source>
</evidence>
<dbReference type="InterPro" id="IPR048366">
    <property type="entry name" value="TNP-like_GBD"/>
</dbReference>
<keyword evidence="1" id="KW-0479">Metal-binding</keyword>
<evidence type="ECO:0000256" key="3">
    <source>
        <dbReference type="ARBA" id="ARBA00022833"/>
    </source>
</evidence>
<dbReference type="Pfam" id="PF21789">
    <property type="entry name" value="TNP-like_RNaseH_C"/>
    <property type="match status" value="1"/>
</dbReference>
<dbReference type="Proteomes" id="UP000290572">
    <property type="component" value="Unassembled WGS sequence"/>
</dbReference>
<dbReference type="PROSITE" id="PS50950">
    <property type="entry name" value="ZF_THAP"/>
    <property type="match status" value="1"/>
</dbReference>